<proteinExistence type="predicted"/>
<evidence type="ECO:0000313" key="2">
    <source>
        <dbReference type="Proteomes" id="UP000001072"/>
    </source>
</evidence>
<dbReference type="GeneID" id="18935933"/>
<keyword evidence="2" id="KW-1185">Reference proteome</keyword>
<dbReference type="Proteomes" id="UP000001072">
    <property type="component" value="Unassembled WGS sequence"/>
</dbReference>
<name>F4RZC4_MELLP</name>
<protein>
    <submittedName>
        <fullName evidence="1">Uncharacterized protein</fullName>
    </submittedName>
</protein>
<dbReference type="InParanoid" id="F4RZC4"/>
<dbReference type="KEGG" id="mlr:MELLADRAFT_91517"/>
<dbReference type="EMBL" id="GL883132">
    <property type="protein sequence ID" value="EGG02200.1"/>
    <property type="molecule type" value="Genomic_DNA"/>
</dbReference>
<evidence type="ECO:0000313" key="1">
    <source>
        <dbReference type="EMBL" id="EGG02200.1"/>
    </source>
</evidence>
<accession>F4RZC4</accession>
<dbReference type="RefSeq" id="XP_007414457.1">
    <property type="nucleotide sequence ID" value="XM_007414395.1"/>
</dbReference>
<sequence>MSFQLHSFLKVGNVCDFHLPAFIKVFSLVPRLARIEAPPTLKEWPVQLPSLASPHTSLKTLRNFSFLSKPSFVWNKKLSRSFSPFMSITRLTAATGSSTDGCSSIKAIAAMNSCSSDLPMHLSSNSRSCCTFTGFFSTTTIFTPDSPAQAIKLYSWLSVWWHLALAYQSSAFGFLSGSNPFVNEFSGSTSFPTSSICIKNLTRYTTCGYFG</sequence>
<gene>
    <name evidence="1" type="ORF">MELLADRAFT_91517</name>
</gene>
<organism evidence="2">
    <name type="scientific">Melampsora larici-populina (strain 98AG31 / pathotype 3-4-7)</name>
    <name type="common">Poplar leaf rust fungus</name>
    <dbReference type="NCBI Taxonomy" id="747676"/>
    <lineage>
        <taxon>Eukaryota</taxon>
        <taxon>Fungi</taxon>
        <taxon>Dikarya</taxon>
        <taxon>Basidiomycota</taxon>
        <taxon>Pucciniomycotina</taxon>
        <taxon>Pucciniomycetes</taxon>
        <taxon>Pucciniales</taxon>
        <taxon>Melampsoraceae</taxon>
        <taxon>Melampsora</taxon>
    </lineage>
</organism>
<dbReference type="HOGENOM" id="CLU_1305109_0_0_1"/>
<reference evidence="2" key="1">
    <citation type="journal article" date="2011" name="Proc. Natl. Acad. Sci. U.S.A.">
        <title>Obligate biotrophy features unraveled by the genomic analysis of rust fungi.</title>
        <authorList>
            <person name="Duplessis S."/>
            <person name="Cuomo C.A."/>
            <person name="Lin Y.-C."/>
            <person name="Aerts A."/>
            <person name="Tisserant E."/>
            <person name="Veneault-Fourrey C."/>
            <person name="Joly D.L."/>
            <person name="Hacquard S."/>
            <person name="Amselem J."/>
            <person name="Cantarel B.L."/>
            <person name="Chiu R."/>
            <person name="Coutinho P.M."/>
            <person name="Feau N."/>
            <person name="Field M."/>
            <person name="Frey P."/>
            <person name="Gelhaye E."/>
            <person name="Goldberg J."/>
            <person name="Grabherr M.G."/>
            <person name="Kodira C.D."/>
            <person name="Kohler A."/>
            <person name="Kuees U."/>
            <person name="Lindquist E.A."/>
            <person name="Lucas S.M."/>
            <person name="Mago R."/>
            <person name="Mauceli E."/>
            <person name="Morin E."/>
            <person name="Murat C."/>
            <person name="Pangilinan J.L."/>
            <person name="Park R."/>
            <person name="Pearson M."/>
            <person name="Quesneville H."/>
            <person name="Rouhier N."/>
            <person name="Sakthikumar S."/>
            <person name="Salamov A.A."/>
            <person name="Schmutz J."/>
            <person name="Selles B."/>
            <person name="Shapiro H."/>
            <person name="Tanguay P."/>
            <person name="Tuskan G.A."/>
            <person name="Henrissat B."/>
            <person name="Van de Peer Y."/>
            <person name="Rouze P."/>
            <person name="Ellis J.G."/>
            <person name="Dodds P.N."/>
            <person name="Schein J.E."/>
            <person name="Zhong S."/>
            <person name="Hamelin R.C."/>
            <person name="Grigoriev I.V."/>
            <person name="Szabo L.J."/>
            <person name="Martin F."/>
        </authorList>
    </citation>
    <scope>NUCLEOTIDE SEQUENCE [LARGE SCALE GENOMIC DNA]</scope>
    <source>
        <strain evidence="2">98AG31 / pathotype 3-4-7</strain>
    </source>
</reference>
<dbReference type="VEuPathDB" id="FungiDB:MELLADRAFT_91517"/>
<dbReference type="AlphaFoldDB" id="F4RZC4"/>